<name>A0AAJ2NQN5_ALKPS</name>
<proteinExistence type="predicted"/>
<dbReference type="Proteomes" id="UP001285636">
    <property type="component" value="Unassembled WGS sequence"/>
</dbReference>
<dbReference type="EMBL" id="JAWJAY010000005">
    <property type="protein sequence ID" value="MDV2886850.1"/>
    <property type="molecule type" value="Genomic_DNA"/>
</dbReference>
<dbReference type="Gene3D" id="3.10.450.40">
    <property type="match status" value="2"/>
</dbReference>
<accession>A0AAJ2NQN5</accession>
<organism evidence="3 4">
    <name type="scientific">Alkalihalophilus pseudofirmus</name>
    <name type="common">Bacillus pseudofirmus</name>
    <dbReference type="NCBI Taxonomy" id="79885"/>
    <lineage>
        <taxon>Bacteria</taxon>
        <taxon>Bacillati</taxon>
        <taxon>Bacillota</taxon>
        <taxon>Bacilli</taxon>
        <taxon>Bacillales</taxon>
        <taxon>Bacillaceae</taxon>
        <taxon>Alkalihalophilus</taxon>
    </lineage>
</organism>
<reference evidence="3" key="1">
    <citation type="submission" date="2023-10" db="EMBL/GenBank/DDBJ databases">
        <title>Screening of Alkalihalophilus pseudofirmusBZ-TG-HK211 and Its Alleviation of Salt Stress on Rapeseed Growth.</title>
        <authorList>
            <person name="Zhao B."/>
            <person name="Guo T."/>
        </authorList>
    </citation>
    <scope>NUCLEOTIDE SEQUENCE</scope>
    <source>
        <strain evidence="3">BZ-TG-HK211</strain>
    </source>
</reference>
<feature type="domain" description="PepSY" evidence="2">
    <location>
        <begin position="32"/>
        <end position="87"/>
    </location>
</feature>
<comment type="caution">
    <text evidence="3">The sequence shown here is derived from an EMBL/GenBank/DDBJ whole genome shotgun (WGS) entry which is preliminary data.</text>
</comment>
<evidence type="ECO:0000313" key="4">
    <source>
        <dbReference type="Proteomes" id="UP001285636"/>
    </source>
</evidence>
<evidence type="ECO:0000256" key="1">
    <source>
        <dbReference type="SAM" id="MobiDB-lite"/>
    </source>
</evidence>
<feature type="region of interest" description="Disordered" evidence="1">
    <location>
        <begin position="173"/>
        <end position="192"/>
    </location>
</feature>
<dbReference type="RefSeq" id="WP_323467446.1">
    <property type="nucleotide sequence ID" value="NZ_CP144224.1"/>
</dbReference>
<dbReference type="InterPro" id="IPR025711">
    <property type="entry name" value="PepSY"/>
</dbReference>
<sequence>MSKKYKWIAAGVVGILVIGLGMFMMQPAEASLDEEEVRELIGSQFGGTISSVNKTLADGTSVFEIELLSDGGIYLIIVDAASGDILSLEQSVAREEVGSPGSTDEAEKLTVEEVKSLVKEEYGDEVVISSIDLVSEAQSEDSSYEVMMQEGAGESRLIINAVTGETISYSLVDEGEHPGASSNQNNETKGEPIGEAEAARIALSKVTGEVDDVDLEEKDGRLYYEVEVENDAEGYDAYVWIDALTGEVVNIIWED</sequence>
<dbReference type="Pfam" id="PF03413">
    <property type="entry name" value="PepSY"/>
    <property type="match status" value="2"/>
</dbReference>
<protein>
    <submittedName>
        <fullName evidence="3">PepSY domain-containing protein</fullName>
    </submittedName>
</protein>
<dbReference type="AlphaFoldDB" id="A0AAJ2NQN5"/>
<feature type="domain" description="PepSY" evidence="2">
    <location>
        <begin position="192"/>
        <end position="250"/>
    </location>
</feature>
<evidence type="ECO:0000259" key="2">
    <source>
        <dbReference type="Pfam" id="PF03413"/>
    </source>
</evidence>
<gene>
    <name evidence="3" type="ORF">RYX45_16780</name>
</gene>
<evidence type="ECO:0000313" key="3">
    <source>
        <dbReference type="EMBL" id="MDV2886850.1"/>
    </source>
</evidence>